<dbReference type="EMBL" id="FO704550">
    <property type="protein sequence ID" value="CDG17907.1"/>
    <property type="molecule type" value="Genomic_DNA"/>
</dbReference>
<evidence type="ECO:0000313" key="1">
    <source>
        <dbReference type="EMBL" id="CDG17907.1"/>
    </source>
</evidence>
<dbReference type="KEGG" id="xdo:XDD1_2208"/>
<sequence length="83" mass="9527">MKTETMPIKRDQLLKKANEIIKAHEDFIPGMYAKSVEQKGRVFVFQGEFFLDGDGLPTAKSTAVFNMFKHLAHILSEKYHLVD</sequence>
<dbReference type="RefSeq" id="WP_045970888.1">
    <property type="nucleotide sequence ID" value="NZ_CAWMED010000001.1"/>
</dbReference>
<proteinExistence type="predicted"/>
<evidence type="ECO:0000313" key="4">
    <source>
        <dbReference type="Proteomes" id="UP000324170"/>
    </source>
</evidence>
<evidence type="ECO:0000313" key="2">
    <source>
        <dbReference type="EMBL" id="TYP14073.1"/>
    </source>
</evidence>
<accession>A0A068QSA9</accession>
<gene>
    <name evidence="1" type="primary">yciN</name>
    <name evidence="2" type="ORF">LY16_00660</name>
    <name evidence="1" type="ORF">XDD1_2208</name>
</gene>
<dbReference type="OrthoDB" id="6215372at2"/>
<dbReference type="Gene3D" id="3.30.300.360">
    <property type="entry name" value="Protein of unknown function (DUF2498)"/>
    <property type="match status" value="1"/>
</dbReference>
<dbReference type="InterPro" id="IPR019633">
    <property type="entry name" value="DUF2498"/>
</dbReference>
<reference evidence="2 4" key="2">
    <citation type="submission" date="2019-07" db="EMBL/GenBank/DDBJ databases">
        <title>Genomic Encyclopedia of Type Strains, Phase I: the one thousand microbial genomes (KMG-I) project.</title>
        <authorList>
            <person name="Kyrpides N."/>
        </authorList>
    </citation>
    <scope>NUCLEOTIDE SEQUENCE [LARGE SCALE GENOMIC DNA]</scope>
    <source>
        <strain evidence="2 4">DSM 17909</strain>
    </source>
</reference>
<dbReference type="EMBL" id="VNHN01000007">
    <property type="protein sequence ID" value="TYP14073.1"/>
    <property type="molecule type" value="Genomic_DNA"/>
</dbReference>
<dbReference type="Pfam" id="PF10692">
    <property type="entry name" value="DUF2498"/>
    <property type="match status" value="1"/>
</dbReference>
<name>A0A068QSA9_9GAMM</name>
<dbReference type="AlphaFoldDB" id="A0A068QSA9"/>
<dbReference type="NCBIfam" id="NF008265">
    <property type="entry name" value="PRK11037.1"/>
    <property type="match status" value="1"/>
</dbReference>
<dbReference type="HOGENOM" id="CLU_164128_0_0_6"/>
<keyword evidence="4" id="KW-1185">Reference proteome</keyword>
<dbReference type="STRING" id="351671.XDD1_2208"/>
<organism evidence="1 3">
    <name type="scientific">Xenorhabdus doucetiae</name>
    <dbReference type="NCBI Taxonomy" id="351671"/>
    <lineage>
        <taxon>Bacteria</taxon>
        <taxon>Pseudomonadati</taxon>
        <taxon>Pseudomonadota</taxon>
        <taxon>Gammaproteobacteria</taxon>
        <taxon>Enterobacterales</taxon>
        <taxon>Morganellaceae</taxon>
        <taxon>Xenorhabdus</taxon>
    </lineage>
</organism>
<dbReference type="InterPro" id="IPR038191">
    <property type="entry name" value="YciN_sf"/>
</dbReference>
<dbReference type="Proteomes" id="UP000032721">
    <property type="component" value="Chromosome"/>
</dbReference>
<evidence type="ECO:0000313" key="3">
    <source>
        <dbReference type="Proteomes" id="UP000032721"/>
    </source>
</evidence>
<reference evidence="1 3" key="1">
    <citation type="submission" date="2013-07" db="EMBL/GenBank/DDBJ databases">
        <authorList>
            <person name="Genoscope - CEA"/>
        </authorList>
    </citation>
    <scope>NUCLEOTIDE SEQUENCE [LARGE SCALE GENOMIC DNA]</scope>
    <source>
        <strain evidence="1">FRM16</strain>
        <strain evidence="3">FRM16 / DSM 17909</strain>
    </source>
</reference>
<protein>
    <submittedName>
        <fullName evidence="1">Protein yciN</fullName>
    </submittedName>
    <submittedName>
        <fullName evidence="2">Uncharacterized protein DUF2498</fullName>
    </submittedName>
</protein>
<dbReference type="Proteomes" id="UP000324170">
    <property type="component" value="Unassembled WGS sequence"/>
</dbReference>